<evidence type="ECO:0000313" key="4">
    <source>
        <dbReference type="Proteomes" id="UP000595001"/>
    </source>
</evidence>
<feature type="transmembrane region" description="Helical" evidence="2">
    <location>
        <begin position="42"/>
        <end position="62"/>
    </location>
</feature>
<dbReference type="AlphaFoldDB" id="A0A7T3FXK2"/>
<keyword evidence="4" id="KW-1185">Reference proteome</keyword>
<feature type="compositionally biased region" description="Basic and acidic residues" evidence="1">
    <location>
        <begin position="93"/>
        <end position="128"/>
    </location>
</feature>
<organism evidence="3 4">
    <name type="scientific">Halosimplex litoreum</name>
    <dbReference type="NCBI Taxonomy" id="1198301"/>
    <lineage>
        <taxon>Archaea</taxon>
        <taxon>Methanobacteriati</taxon>
        <taxon>Methanobacteriota</taxon>
        <taxon>Stenosarchaea group</taxon>
        <taxon>Halobacteria</taxon>
        <taxon>Halobacteriales</taxon>
        <taxon>Haloarculaceae</taxon>
        <taxon>Halosimplex</taxon>
    </lineage>
</organism>
<evidence type="ECO:0000313" key="3">
    <source>
        <dbReference type="EMBL" id="QPV62570.1"/>
    </source>
</evidence>
<protein>
    <submittedName>
        <fullName evidence="3">Uncharacterized protein</fullName>
    </submittedName>
</protein>
<dbReference type="EMBL" id="CP065856">
    <property type="protein sequence ID" value="QPV62570.1"/>
    <property type="molecule type" value="Genomic_DNA"/>
</dbReference>
<gene>
    <name evidence="3" type="ORF">I7X12_17840</name>
</gene>
<dbReference type="OrthoDB" id="330458at2157"/>
<evidence type="ECO:0000256" key="2">
    <source>
        <dbReference type="SAM" id="Phobius"/>
    </source>
</evidence>
<reference evidence="3 4" key="1">
    <citation type="submission" date="2020-12" db="EMBL/GenBank/DDBJ databases">
        <title>Halosimplex halophilum sp. nov. and Halosimplex salinum sp. nov., two new members of the genus Halosimplex.</title>
        <authorList>
            <person name="Cui H.L."/>
        </authorList>
    </citation>
    <scope>NUCLEOTIDE SEQUENCE [LARGE SCALE GENOMIC DNA]</scope>
    <source>
        <strain evidence="3 4">YGH94</strain>
    </source>
</reference>
<keyword evidence="2" id="KW-1133">Transmembrane helix</keyword>
<name>A0A7T3FXK2_9EURY</name>
<dbReference type="RefSeq" id="WP_198061370.1">
    <property type="nucleotide sequence ID" value="NZ_CP065856.1"/>
</dbReference>
<proteinExistence type="predicted"/>
<dbReference type="GeneID" id="60590395"/>
<sequence length="128" mass="13608">MVGPISAEERSAFNRRVVYGTTLLVGLSGGLITLQIETTAVQTLGAVVLGLLVGYPLAQYVVPTGPAPADRQRERLDRENPFTDGGDGTSDAEGSRRGGTDPERESGRGDGAGESRRSRSRSDDYGRR</sequence>
<accession>A0A7T3FXK2</accession>
<keyword evidence="2" id="KW-0812">Transmembrane</keyword>
<feature type="compositionally biased region" description="Basic and acidic residues" evidence="1">
    <location>
        <begin position="70"/>
        <end position="81"/>
    </location>
</feature>
<evidence type="ECO:0000256" key="1">
    <source>
        <dbReference type="SAM" id="MobiDB-lite"/>
    </source>
</evidence>
<dbReference type="KEGG" id="hlt:I7X12_17840"/>
<keyword evidence="2" id="KW-0472">Membrane</keyword>
<feature type="transmembrane region" description="Helical" evidence="2">
    <location>
        <begin position="17"/>
        <end position="36"/>
    </location>
</feature>
<feature type="region of interest" description="Disordered" evidence="1">
    <location>
        <begin position="62"/>
        <end position="128"/>
    </location>
</feature>
<dbReference type="Proteomes" id="UP000595001">
    <property type="component" value="Chromosome"/>
</dbReference>